<feature type="compositionally biased region" description="Polar residues" evidence="1">
    <location>
        <begin position="101"/>
        <end position="110"/>
    </location>
</feature>
<evidence type="ECO:0000313" key="2">
    <source>
        <dbReference type="EMBL" id="OJD26377.1"/>
    </source>
</evidence>
<dbReference type="STRING" id="1658174.A0A1J9QCW2"/>
<keyword evidence="3" id="KW-1185">Reference proteome</keyword>
<sequence length="149" mass="16843">MNVVVSGMNLNSPKDKKTYYDTRIEVCLRYHRTMFLVGGAQKCDSYARPIQKVGPLAFGLHKLTAKRCRCLMLNEQHQKRHREIATIIQEIQNMETNYATASTRKSNTNPALVDANWTRQENSDKDNPVKPSAKKVTSSSSTPKAEGED</sequence>
<dbReference type="OrthoDB" id="3642840at2759"/>
<evidence type="ECO:0000313" key="3">
    <source>
        <dbReference type="Proteomes" id="UP000242791"/>
    </source>
</evidence>
<organism evidence="2 3">
    <name type="scientific">Blastomyces percursus</name>
    <dbReference type="NCBI Taxonomy" id="1658174"/>
    <lineage>
        <taxon>Eukaryota</taxon>
        <taxon>Fungi</taxon>
        <taxon>Dikarya</taxon>
        <taxon>Ascomycota</taxon>
        <taxon>Pezizomycotina</taxon>
        <taxon>Eurotiomycetes</taxon>
        <taxon>Eurotiomycetidae</taxon>
        <taxon>Onygenales</taxon>
        <taxon>Ajellomycetaceae</taxon>
        <taxon>Blastomyces</taxon>
    </lineage>
</organism>
<reference evidence="2 3" key="1">
    <citation type="submission" date="2015-08" db="EMBL/GenBank/DDBJ databases">
        <title>Emmonsia species relationships and genome sequence.</title>
        <authorList>
            <person name="Cuomo C.A."/>
            <person name="Schwartz I.S."/>
            <person name="Kenyon C."/>
            <person name="De Hoog G.S."/>
            <person name="Govender N.P."/>
            <person name="Botha A."/>
            <person name="Moreno L."/>
            <person name="De Vries M."/>
            <person name="Munoz J.F."/>
            <person name="Stielow J.B."/>
        </authorList>
    </citation>
    <scope>NUCLEOTIDE SEQUENCE [LARGE SCALE GENOMIC DNA]</scope>
    <source>
        <strain evidence="2 3">EI222</strain>
    </source>
</reference>
<dbReference type="AlphaFoldDB" id="A0A1J9QCW2"/>
<protein>
    <submittedName>
        <fullName evidence="2">Uncharacterized protein</fullName>
    </submittedName>
</protein>
<gene>
    <name evidence="2" type="ORF">ACJ73_02244</name>
</gene>
<dbReference type="EMBL" id="LGTZ01000233">
    <property type="protein sequence ID" value="OJD26377.1"/>
    <property type="molecule type" value="Genomic_DNA"/>
</dbReference>
<comment type="caution">
    <text evidence="2">The sequence shown here is derived from an EMBL/GenBank/DDBJ whole genome shotgun (WGS) entry which is preliminary data.</text>
</comment>
<dbReference type="VEuPathDB" id="FungiDB:ACJ73_02244"/>
<name>A0A1J9QCW2_9EURO</name>
<accession>A0A1J9QCW2</accession>
<feature type="region of interest" description="Disordered" evidence="1">
    <location>
        <begin position="101"/>
        <end position="149"/>
    </location>
</feature>
<evidence type="ECO:0000256" key="1">
    <source>
        <dbReference type="SAM" id="MobiDB-lite"/>
    </source>
</evidence>
<proteinExistence type="predicted"/>
<dbReference type="Proteomes" id="UP000242791">
    <property type="component" value="Unassembled WGS sequence"/>
</dbReference>